<sequence>MFSTKPLQPPLPRHLLHLLQLLTKTQSLKLTQQTHARVCYLGLHQHPIISTHLINAYSSSNNPIQSRTLFNSIELKDACLYNTLINVHVKNDLHHECFAIFNNMSQSIYSSPDEFTFSTLAKLSGATGDLLAGKWVHGKCVKLGLLIDTVLANSLMSMYSKCDRIHDARKLFDEMPQRTVSSWNIMLSRYVKQDSQVWGFVKCMLTEGLNPNEFTLSNLITLCGKRLGLFDYGRELHCYIIRKMNFDVDSRVHLECCLIDMYSRCSKVSLARRVFDQMRFRNVFAWTAMMSGYLQNGDVEESVHLFCKMRRTSGVEPNEVTLVTLLPACSLIAGLLGVQQIHGFSVKKGFVNHTLLCNSLIDMYSKNGLLTSARKVFDHDCRSKDAISWGCMISGCGVHGEGQEAVALYDKMITSGIKPDAISVVGVLSACSKSGLVEKGLDAYDKAIKVYGFEPTVEMCSCVVDLLARSGQLNEALSFIKAMALEPGPSVWGALVSASVVNTDYETRVLAYKALIEIEPENPSNYVSLSNLYATSRKWDYVADVRRTMKERNLRKLPGCSWITINSKTHSFVAADKAHSASHKIYEILNELILVMKRP</sequence>
<comment type="caution">
    <text evidence="1">The sequence shown here is derived from an EMBL/GenBank/DDBJ whole genome shotgun (WGS) entry which is preliminary data.</text>
</comment>
<reference evidence="2" key="1">
    <citation type="journal article" date="2022" name="Mol. Ecol. Resour.">
        <title>The genomes of chicory, endive, great burdock and yacon provide insights into Asteraceae palaeo-polyploidization history and plant inulin production.</title>
        <authorList>
            <person name="Fan W."/>
            <person name="Wang S."/>
            <person name="Wang H."/>
            <person name="Wang A."/>
            <person name="Jiang F."/>
            <person name="Liu H."/>
            <person name="Zhao H."/>
            <person name="Xu D."/>
            <person name="Zhang Y."/>
        </authorList>
    </citation>
    <scope>NUCLEOTIDE SEQUENCE [LARGE SCALE GENOMIC DNA]</scope>
    <source>
        <strain evidence="2">cv. Yunnan</strain>
    </source>
</reference>
<proteinExistence type="predicted"/>
<evidence type="ECO:0000313" key="1">
    <source>
        <dbReference type="EMBL" id="KAI3743102.1"/>
    </source>
</evidence>
<accession>A0ACB9D978</accession>
<dbReference type="Proteomes" id="UP001056120">
    <property type="component" value="Linkage Group LG20"/>
</dbReference>
<evidence type="ECO:0000313" key="2">
    <source>
        <dbReference type="Proteomes" id="UP001056120"/>
    </source>
</evidence>
<organism evidence="1 2">
    <name type="scientific">Smallanthus sonchifolius</name>
    <dbReference type="NCBI Taxonomy" id="185202"/>
    <lineage>
        <taxon>Eukaryota</taxon>
        <taxon>Viridiplantae</taxon>
        <taxon>Streptophyta</taxon>
        <taxon>Embryophyta</taxon>
        <taxon>Tracheophyta</taxon>
        <taxon>Spermatophyta</taxon>
        <taxon>Magnoliopsida</taxon>
        <taxon>eudicotyledons</taxon>
        <taxon>Gunneridae</taxon>
        <taxon>Pentapetalae</taxon>
        <taxon>asterids</taxon>
        <taxon>campanulids</taxon>
        <taxon>Asterales</taxon>
        <taxon>Asteraceae</taxon>
        <taxon>Asteroideae</taxon>
        <taxon>Heliantheae alliance</taxon>
        <taxon>Millerieae</taxon>
        <taxon>Smallanthus</taxon>
    </lineage>
</organism>
<reference evidence="1 2" key="2">
    <citation type="journal article" date="2022" name="Mol. Ecol. Resour.">
        <title>The genomes of chicory, endive, great burdock and yacon provide insights into Asteraceae paleo-polyploidization history and plant inulin production.</title>
        <authorList>
            <person name="Fan W."/>
            <person name="Wang S."/>
            <person name="Wang H."/>
            <person name="Wang A."/>
            <person name="Jiang F."/>
            <person name="Liu H."/>
            <person name="Zhao H."/>
            <person name="Xu D."/>
            <person name="Zhang Y."/>
        </authorList>
    </citation>
    <scope>NUCLEOTIDE SEQUENCE [LARGE SCALE GENOMIC DNA]</scope>
    <source>
        <strain evidence="2">cv. Yunnan</strain>
        <tissue evidence="1">Leaves</tissue>
    </source>
</reference>
<keyword evidence="2" id="KW-1185">Reference proteome</keyword>
<gene>
    <name evidence="1" type="ORF">L1987_60805</name>
</gene>
<protein>
    <submittedName>
        <fullName evidence="1">Uncharacterized protein</fullName>
    </submittedName>
</protein>
<dbReference type="EMBL" id="CM042037">
    <property type="protein sequence ID" value="KAI3743102.1"/>
    <property type="molecule type" value="Genomic_DNA"/>
</dbReference>
<name>A0ACB9D978_9ASTR</name>